<dbReference type="Proteomes" id="UP001161704">
    <property type="component" value="Unassembled WGS sequence"/>
</dbReference>
<dbReference type="EMBL" id="JAOCFT010000001">
    <property type="protein sequence ID" value="MDH1897802.1"/>
    <property type="molecule type" value="Genomic_DNA"/>
</dbReference>
<dbReference type="Proteomes" id="UP000886934">
    <property type="component" value="Unassembled WGS sequence"/>
</dbReference>
<evidence type="ECO:0000256" key="1">
    <source>
        <dbReference type="SAM" id="SignalP"/>
    </source>
</evidence>
<dbReference type="GeneID" id="48822793"/>
<evidence type="ECO:0000313" key="2">
    <source>
        <dbReference type="EMBL" id="BBQ30987.1"/>
    </source>
</evidence>
<dbReference type="RefSeq" id="WP_010674463.1">
    <property type="nucleotide sequence ID" value="NZ_AP021927.1"/>
</dbReference>
<feature type="chain" id="PRO_5042681498" evidence="1">
    <location>
        <begin position="23"/>
        <end position="168"/>
    </location>
</feature>
<name>A0A125XXN9_AERCA</name>
<dbReference type="Proteomes" id="UP001160758">
    <property type="component" value="Unassembled WGS sequence"/>
</dbReference>
<evidence type="ECO:0000313" key="6">
    <source>
        <dbReference type="Proteomes" id="UP000515756"/>
    </source>
</evidence>
<reference evidence="2 6" key="1">
    <citation type="submission" date="2019-12" db="EMBL/GenBank/DDBJ databases">
        <title>complete genome sequences of Aeromonas caviae str. WP2-W18-ESBL-01 isolated from wastewater treatment plant effluent.</title>
        <authorList>
            <person name="Sekizuka T."/>
            <person name="Itokawa K."/>
            <person name="Yatsu K."/>
            <person name="Inamine Y."/>
            <person name="Kuroda M."/>
        </authorList>
    </citation>
    <scope>NUCLEOTIDE SEQUENCE [LARGE SCALE GENOMIC DNA]</scope>
    <source>
        <strain evidence="2 6">WP2-W18-ESBL-01</strain>
    </source>
</reference>
<dbReference type="EMBL" id="BPNN01000123">
    <property type="protein sequence ID" value="GJA65757.1"/>
    <property type="molecule type" value="Genomic_DNA"/>
</dbReference>
<reference evidence="5" key="3">
    <citation type="submission" date="2022-09" db="EMBL/GenBank/DDBJ databases">
        <title>Intensive care unit water sources are persistently colonized with multi-drug resistant bacteria and are the site of extensive horizontal gene transfer of antibiotic resistance genes.</title>
        <authorList>
            <person name="Diorio-Toth L."/>
        </authorList>
    </citation>
    <scope>NUCLEOTIDE SEQUENCE</scope>
    <source>
        <strain evidence="4">GD03710</strain>
        <strain evidence="5">GD03796</strain>
    </source>
</reference>
<evidence type="ECO:0000313" key="5">
    <source>
        <dbReference type="EMBL" id="MDH1897802.1"/>
    </source>
</evidence>
<keyword evidence="1" id="KW-0732">Signal</keyword>
<dbReference type="AlphaFoldDB" id="A0A125XXN9"/>
<dbReference type="OrthoDB" id="5591804at2"/>
<evidence type="ECO:0000313" key="7">
    <source>
        <dbReference type="Proteomes" id="UP001160758"/>
    </source>
</evidence>
<dbReference type="KEGG" id="acav:VI35_08830"/>
<sequence>MRSALPALTLVACALLPQAALAGARFEVPDYLLRLPEQTYRLIEHNFSTLYQQTDFTPQITNSYFNHSDLYRFAGIPLAITPQNGFQMEVFGQLYNKSSQIYAQMSQDLSLYRTLRVDMMGDQSDEIAIGMGLGIPLTTRLTVKALASSNEIPGYGSANYAIGMEWHF</sequence>
<evidence type="ECO:0000313" key="3">
    <source>
        <dbReference type="EMBL" id="GJA65757.1"/>
    </source>
</evidence>
<dbReference type="EMBL" id="JAOCIZ010000019">
    <property type="protein sequence ID" value="MDH1504750.1"/>
    <property type="molecule type" value="Genomic_DNA"/>
</dbReference>
<evidence type="ECO:0000313" key="4">
    <source>
        <dbReference type="EMBL" id="MDH1504750.1"/>
    </source>
</evidence>
<organism evidence="5 7">
    <name type="scientific">Aeromonas caviae</name>
    <name type="common">Aeromonas punctata</name>
    <dbReference type="NCBI Taxonomy" id="648"/>
    <lineage>
        <taxon>Bacteria</taxon>
        <taxon>Pseudomonadati</taxon>
        <taxon>Pseudomonadota</taxon>
        <taxon>Gammaproteobacteria</taxon>
        <taxon>Aeromonadales</taxon>
        <taxon>Aeromonadaceae</taxon>
        <taxon>Aeromonas</taxon>
    </lineage>
</organism>
<gene>
    <name evidence="3" type="ORF">KAM351_43680</name>
    <name evidence="5" type="ORF">N5I07_09520</name>
    <name evidence="4" type="ORF">N5I20_06725</name>
    <name evidence="2" type="ORF">WP2W18E01_25690</name>
</gene>
<proteinExistence type="predicted"/>
<feature type="signal peptide" evidence="1">
    <location>
        <begin position="1"/>
        <end position="22"/>
    </location>
</feature>
<accession>A0A125XXN9</accession>
<reference evidence="3" key="2">
    <citation type="submission" date="2021-07" db="EMBL/GenBank/DDBJ databases">
        <title>Draft genome sequence of carbapenem-resistant Aeromonas spp. in Japan.</title>
        <authorList>
            <person name="Maehana S."/>
            <person name="Suzuki M."/>
            <person name="Kitasato H."/>
        </authorList>
    </citation>
    <scope>NUCLEOTIDE SEQUENCE</scope>
    <source>
        <strain evidence="3">KAM351</strain>
    </source>
</reference>
<dbReference type="Proteomes" id="UP000515756">
    <property type="component" value="Chromosome"/>
</dbReference>
<protein>
    <submittedName>
        <fullName evidence="5">Uncharacterized protein</fullName>
    </submittedName>
</protein>
<dbReference type="EMBL" id="AP021927">
    <property type="protein sequence ID" value="BBQ30987.1"/>
    <property type="molecule type" value="Genomic_DNA"/>
</dbReference>